<organism evidence="2 3">
    <name type="scientific">Chryseobacterium pennae</name>
    <dbReference type="NCBI Taxonomy" id="2258962"/>
    <lineage>
        <taxon>Bacteria</taxon>
        <taxon>Pseudomonadati</taxon>
        <taxon>Bacteroidota</taxon>
        <taxon>Flavobacteriia</taxon>
        <taxon>Flavobacteriales</taxon>
        <taxon>Weeksellaceae</taxon>
        <taxon>Chryseobacterium group</taxon>
        <taxon>Chryseobacterium</taxon>
    </lineage>
</organism>
<sequence>MENIKFSSNGRYTFLISFGLGTFLFLLFFITRNEDLLICGVIYVIFAIPVNMTVLLYELLHFLMDISERKDSGNSVLLLLANIPIAAIYLLIIFNFS</sequence>
<dbReference type="Proteomes" id="UP000256686">
    <property type="component" value="Unassembled WGS sequence"/>
</dbReference>
<keyword evidence="3" id="KW-1185">Reference proteome</keyword>
<protein>
    <submittedName>
        <fullName evidence="2">Uncharacterized protein</fullName>
    </submittedName>
</protein>
<keyword evidence="1" id="KW-0812">Transmembrane</keyword>
<accession>A0A3D9C3A9</accession>
<keyword evidence="1" id="KW-0472">Membrane</keyword>
<evidence type="ECO:0000313" key="3">
    <source>
        <dbReference type="Proteomes" id="UP000256686"/>
    </source>
</evidence>
<proteinExistence type="predicted"/>
<comment type="caution">
    <text evidence="2">The sequence shown here is derived from an EMBL/GenBank/DDBJ whole genome shotgun (WGS) entry which is preliminary data.</text>
</comment>
<evidence type="ECO:0000313" key="2">
    <source>
        <dbReference type="EMBL" id="REC60350.1"/>
    </source>
</evidence>
<gene>
    <name evidence="2" type="ORF">DRF65_21035</name>
</gene>
<feature type="transmembrane region" description="Helical" evidence="1">
    <location>
        <begin position="12"/>
        <end position="30"/>
    </location>
</feature>
<name>A0A3D9C3A9_9FLAO</name>
<feature type="transmembrane region" description="Helical" evidence="1">
    <location>
        <begin position="76"/>
        <end position="96"/>
    </location>
</feature>
<keyword evidence="1" id="KW-1133">Transmembrane helix</keyword>
<dbReference type="AlphaFoldDB" id="A0A3D9C3A9"/>
<dbReference type="EMBL" id="QNVT01000025">
    <property type="protein sequence ID" value="REC60350.1"/>
    <property type="molecule type" value="Genomic_DNA"/>
</dbReference>
<reference evidence="3" key="1">
    <citation type="submission" date="2018-06" db="EMBL/GenBank/DDBJ databases">
        <authorList>
            <person name="Lum Nde A."/>
            <person name="Hugo C."/>
        </authorList>
    </citation>
    <scope>NUCLEOTIDE SEQUENCE [LARGE SCALE GENOMIC DNA]</scope>
    <source>
        <strain evidence="3">1_F178</strain>
    </source>
</reference>
<evidence type="ECO:0000256" key="1">
    <source>
        <dbReference type="SAM" id="Phobius"/>
    </source>
</evidence>
<dbReference type="RefSeq" id="WP_115972708.1">
    <property type="nucleotide sequence ID" value="NZ_QNVT01000025.1"/>
</dbReference>
<feature type="transmembrane region" description="Helical" evidence="1">
    <location>
        <begin position="42"/>
        <end position="64"/>
    </location>
</feature>